<feature type="compositionally biased region" description="Basic residues" evidence="1">
    <location>
        <begin position="164"/>
        <end position="176"/>
    </location>
</feature>
<protein>
    <submittedName>
        <fullName evidence="2">Uncharacterized protein</fullName>
    </submittedName>
</protein>
<dbReference type="EMBL" id="JAWHQM010000038">
    <property type="protein sequence ID" value="KAK5634045.1"/>
    <property type="molecule type" value="Genomic_DNA"/>
</dbReference>
<comment type="caution">
    <text evidence="2">The sequence shown here is derived from an EMBL/GenBank/DDBJ whole genome shotgun (WGS) entry which is preliminary data.</text>
</comment>
<organism evidence="2 3">
    <name type="scientific">Xylaria bambusicola</name>
    <dbReference type="NCBI Taxonomy" id="326684"/>
    <lineage>
        <taxon>Eukaryota</taxon>
        <taxon>Fungi</taxon>
        <taxon>Dikarya</taxon>
        <taxon>Ascomycota</taxon>
        <taxon>Pezizomycotina</taxon>
        <taxon>Sordariomycetes</taxon>
        <taxon>Xylariomycetidae</taxon>
        <taxon>Xylariales</taxon>
        <taxon>Xylariaceae</taxon>
        <taxon>Xylaria</taxon>
    </lineage>
</organism>
<feature type="region of interest" description="Disordered" evidence="1">
    <location>
        <begin position="105"/>
        <end position="197"/>
    </location>
</feature>
<name>A0AAN7UK61_9PEZI</name>
<dbReference type="AlphaFoldDB" id="A0AAN7UK61"/>
<dbReference type="Proteomes" id="UP001305414">
    <property type="component" value="Unassembled WGS sequence"/>
</dbReference>
<proteinExistence type="predicted"/>
<accession>A0AAN7UK61</accession>
<keyword evidence="3" id="KW-1185">Reference proteome</keyword>
<evidence type="ECO:0000313" key="2">
    <source>
        <dbReference type="EMBL" id="KAK5634045.1"/>
    </source>
</evidence>
<gene>
    <name evidence="2" type="ORF">RRF57_009759</name>
</gene>
<sequence length="361" mass="40134">MEHYPSFADRFNDVVAGLKESKSTVVSLFKSDEFPARLAWNPPKEYKRKVDNLGQNENKSGWMSARHAVAEKLGVHRNENGEFEDKDGNIIAENTSFKTELAVSRSTALKRRPGSNKAPAISKLVPPTIPPGTPQLLDPVPIGSPLPEEHVNDPGPPSLDTSKKRTKTKRKARSKISKGAEVVQHPRRAAMSSSSLPRVLEAKASSVAQASTALQTVPQRYPSQPLPSPQQVQVSQQAYMERQQHHIFQQAPMPYPYLPSQAQPQLPMTDAQYGPPRDTITQGNNKKRRLEYEPWPGLVSNTPSPWTGYTPTPDGYAYQSEFSPQQFTVQSQQYNTLAGQVPDPINDPFWVPDLGHFGPQE</sequence>
<evidence type="ECO:0000313" key="3">
    <source>
        <dbReference type="Proteomes" id="UP001305414"/>
    </source>
</evidence>
<evidence type="ECO:0000256" key="1">
    <source>
        <dbReference type="SAM" id="MobiDB-lite"/>
    </source>
</evidence>
<reference evidence="2 3" key="1">
    <citation type="submission" date="2023-10" db="EMBL/GenBank/DDBJ databases">
        <title>Draft genome sequence of Xylaria bambusicola isolate GMP-LS, the root and basal stem rot pathogen of sugarcane in Indonesia.</title>
        <authorList>
            <person name="Selvaraj P."/>
            <person name="Muralishankar V."/>
            <person name="Muruganantham S."/>
            <person name="Sp S."/>
            <person name="Haryani S."/>
            <person name="Lau K.J.X."/>
            <person name="Naqvi N.I."/>
        </authorList>
    </citation>
    <scope>NUCLEOTIDE SEQUENCE [LARGE SCALE GENOMIC DNA]</scope>
    <source>
        <strain evidence="2">GMP-LS</strain>
    </source>
</reference>